<evidence type="ECO:0000313" key="7">
    <source>
        <dbReference type="EMBL" id="THU87582.1"/>
    </source>
</evidence>
<name>A0A4S8LF22_DENBC</name>
<sequence>MASVLKLYKNRAVASRGGYEATTDSTCQSENRTAGQHRHDITYQMGLPTTSQPTDDLAALICRPMFTPCATAAFLFGAGDVIAQQGVEKKGLGSRWEPKPHFYSFFVFVFERCFFGPAMTKWYQFLNKIKFASPTRATIYRAYVPPATLIRNWGVFVPTQIINFSIVPHHLRFVVVSVVSLFWNTYLSIANARTQHEQESLETAAESEVMKEIKEIKDAVIGEVKG</sequence>
<dbReference type="Proteomes" id="UP000297245">
    <property type="component" value="Unassembled WGS sequence"/>
</dbReference>
<comment type="similarity">
    <text evidence="2 6">Belongs to the peroxisomal membrane protein PXMP2/4 family.</text>
</comment>
<evidence type="ECO:0000256" key="1">
    <source>
        <dbReference type="ARBA" id="ARBA00004141"/>
    </source>
</evidence>
<dbReference type="EMBL" id="ML179444">
    <property type="protein sequence ID" value="THU87582.1"/>
    <property type="molecule type" value="Genomic_DNA"/>
</dbReference>
<reference evidence="7 8" key="1">
    <citation type="journal article" date="2019" name="Nat. Ecol. Evol.">
        <title>Megaphylogeny resolves global patterns of mushroom evolution.</title>
        <authorList>
            <person name="Varga T."/>
            <person name="Krizsan K."/>
            <person name="Foldi C."/>
            <person name="Dima B."/>
            <person name="Sanchez-Garcia M."/>
            <person name="Sanchez-Ramirez S."/>
            <person name="Szollosi G.J."/>
            <person name="Szarkandi J.G."/>
            <person name="Papp V."/>
            <person name="Albert L."/>
            <person name="Andreopoulos W."/>
            <person name="Angelini C."/>
            <person name="Antonin V."/>
            <person name="Barry K.W."/>
            <person name="Bougher N.L."/>
            <person name="Buchanan P."/>
            <person name="Buyck B."/>
            <person name="Bense V."/>
            <person name="Catcheside P."/>
            <person name="Chovatia M."/>
            <person name="Cooper J."/>
            <person name="Damon W."/>
            <person name="Desjardin D."/>
            <person name="Finy P."/>
            <person name="Geml J."/>
            <person name="Haridas S."/>
            <person name="Hughes K."/>
            <person name="Justo A."/>
            <person name="Karasinski D."/>
            <person name="Kautmanova I."/>
            <person name="Kiss B."/>
            <person name="Kocsube S."/>
            <person name="Kotiranta H."/>
            <person name="LaButti K.M."/>
            <person name="Lechner B.E."/>
            <person name="Liimatainen K."/>
            <person name="Lipzen A."/>
            <person name="Lukacs Z."/>
            <person name="Mihaltcheva S."/>
            <person name="Morgado L.N."/>
            <person name="Niskanen T."/>
            <person name="Noordeloos M.E."/>
            <person name="Ohm R.A."/>
            <person name="Ortiz-Santana B."/>
            <person name="Ovrebo C."/>
            <person name="Racz N."/>
            <person name="Riley R."/>
            <person name="Savchenko A."/>
            <person name="Shiryaev A."/>
            <person name="Soop K."/>
            <person name="Spirin V."/>
            <person name="Szebenyi C."/>
            <person name="Tomsovsky M."/>
            <person name="Tulloss R.E."/>
            <person name="Uehling J."/>
            <person name="Grigoriev I.V."/>
            <person name="Vagvolgyi C."/>
            <person name="Papp T."/>
            <person name="Martin F.M."/>
            <person name="Miettinen O."/>
            <person name="Hibbett D.S."/>
            <person name="Nagy L.G."/>
        </authorList>
    </citation>
    <scope>NUCLEOTIDE SEQUENCE [LARGE SCALE GENOMIC DNA]</scope>
    <source>
        <strain evidence="7 8">CBS 962.96</strain>
    </source>
</reference>
<gene>
    <name evidence="7" type="ORF">K435DRAFT_804193</name>
</gene>
<evidence type="ECO:0000256" key="3">
    <source>
        <dbReference type="ARBA" id="ARBA00022692"/>
    </source>
</evidence>
<dbReference type="PANTHER" id="PTHR11266">
    <property type="entry name" value="PEROXISOMAL MEMBRANE PROTEIN 2, PXMP2 MPV17"/>
    <property type="match status" value="1"/>
</dbReference>
<evidence type="ECO:0000256" key="6">
    <source>
        <dbReference type="RuleBase" id="RU363053"/>
    </source>
</evidence>
<dbReference type="GO" id="GO:0016020">
    <property type="term" value="C:membrane"/>
    <property type="evidence" value="ECO:0007669"/>
    <property type="project" value="UniProtKB-SubCell"/>
</dbReference>
<evidence type="ECO:0000256" key="4">
    <source>
        <dbReference type="ARBA" id="ARBA00022989"/>
    </source>
</evidence>
<evidence type="ECO:0000313" key="8">
    <source>
        <dbReference type="Proteomes" id="UP000297245"/>
    </source>
</evidence>
<dbReference type="InterPro" id="IPR007248">
    <property type="entry name" value="Mpv17_PMP22"/>
</dbReference>
<accession>A0A4S8LF22</accession>
<dbReference type="AlphaFoldDB" id="A0A4S8LF22"/>
<dbReference type="OrthoDB" id="430207at2759"/>
<dbReference type="PANTHER" id="PTHR11266:SF17">
    <property type="entry name" value="PROTEIN MPV17"/>
    <property type="match status" value="1"/>
</dbReference>
<keyword evidence="4" id="KW-1133">Transmembrane helix</keyword>
<comment type="subcellular location">
    <subcellularLocation>
        <location evidence="1">Membrane</location>
        <topology evidence="1">Multi-pass membrane protein</topology>
    </subcellularLocation>
</comment>
<evidence type="ECO:0000256" key="2">
    <source>
        <dbReference type="ARBA" id="ARBA00006824"/>
    </source>
</evidence>
<protein>
    <submittedName>
        <fullName evidence="7">Uncharacterized protein</fullName>
    </submittedName>
</protein>
<dbReference type="Pfam" id="PF04117">
    <property type="entry name" value="Mpv17_PMP22"/>
    <property type="match status" value="1"/>
</dbReference>
<dbReference type="GO" id="GO:0005739">
    <property type="term" value="C:mitochondrion"/>
    <property type="evidence" value="ECO:0007669"/>
    <property type="project" value="TreeGrafter"/>
</dbReference>
<evidence type="ECO:0000256" key="5">
    <source>
        <dbReference type="ARBA" id="ARBA00023136"/>
    </source>
</evidence>
<organism evidence="7 8">
    <name type="scientific">Dendrothele bispora (strain CBS 962.96)</name>
    <dbReference type="NCBI Taxonomy" id="1314807"/>
    <lineage>
        <taxon>Eukaryota</taxon>
        <taxon>Fungi</taxon>
        <taxon>Dikarya</taxon>
        <taxon>Basidiomycota</taxon>
        <taxon>Agaricomycotina</taxon>
        <taxon>Agaricomycetes</taxon>
        <taxon>Agaricomycetidae</taxon>
        <taxon>Agaricales</taxon>
        <taxon>Agaricales incertae sedis</taxon>
        <taxon>Dendrothele</taxon>
    </lineage>
</organism>
<keyword evidence="3" id="KW-0812">Transmembrane</keyword>
<proteinExistence type="inferred from homology"/>
<keyword evidence="8" id="KW-1185">Reference proteome</keyword>
<keyword evidence="5" id="KW-0472">Membrane</keyword>